<protein>
    <submittedName>
        <fullName evidence="3">Histidine phosphatase family protein</fullName>
    </submittedName>
</protein>
<dbReference type="InterPro" id="IPR013078">
    <property type="entry name" value="His_Pase_superF_clade-1"/>
</dbReference>
<feature type="binding site" evidence="2">
    <location>
        <position position="60"/>
    </location>
    <ligand>
        <name>substrate</name>
    </ligand>
</feature>
<evidence type="ECO:0000256" key="2">
    <source>
        <dbReference type="PIRSR" id="PIRSR613078-2"/>
    </source>
</evidence>
<gene>
    <name evidence="3" type="ORF">H9810_00630</name>
</gene>
<feature type="active site" description="Tele-phosphohistidine intermediate" evidence="1">
    <location>
        <position position="9"/>
    </location>
</feature>
<dbReference type="EMBL" id="DXBO01000012">
    <property type="protein sequence ID" value="HIZ47211.1"/>
    <property type="molecule type" value="Genomic_DNA"/>
</dbReference>
<dbReference type="PANTHER" id="PTHR48100:SF1">
    <property type="entry name" value="HISTIDINE PHOSPHATASE FAMILY PROTEIN-RELATED"/>
    <property type="match status" value="1"/>
</dbReference>
<dbReference type="PANTHER" id="PTHR48100">
    <property type="entry name" value="BROAD-SPECIFICITY PHOSPHATASE YOR283W-RELATED"/>
    <property type="match status" value="1"/>
</dbReference>
<organism evidence="3 4">
    <name type="scientific">Candidatus Gemmiger excrementavium</name>
    <dbReference type="NCBI Taxonomy" id="2838608"/>
    <lineage>
        <taxon>Bacteria</taxon>
        <taxon>Bacillati</taxon>
        <taxon>Bacillota</taxon>
        <taxon>Clostridia</taxon>
        <taxon>Eubacteriales</taxon>
        <taxon>Gemmiger</taxon>
    </lineage>
</organism>
<evidence type="ECO:0000313" key="3">
    <source>
        <dbReference type="EMBL" id="HIZ47211.1"/>
    </source>
</evidence>
<dbReference type="Pfam" id="PF00300">
    <property type="entry name" value="His_Phos_1"/>
    <property type="match status" value="1"/>
</dbReference>
<dbReference type="GO" id="GO:0005737">
    <property type="term" value="C:cytoplasm"/>
    <property type="evidence" value="ECO:0007669"/>
    <property type="project" value="TreeGrafter"/>
</dbReference>
<reference evidence="3" key="2">
    <citation type="submission" date="2021-04" db="EMBL/GenBank/DDBJ databases">
        <authorList>
            <person name="Gilroy R."/>
        </authorList>
    </citation>
    <scope>NUCLEOTIDE SEQUENCE</scope>
    <source>
        <strain evidence="3">3436</strain>
    </source>
</reference>
<accession>A0A9D2JEU7</accession>
<dbReference type="Proteomes" id="UP000824031">
    <property type="component" value="Unassembled WGS sequence"/>
</dbReference>
<dbReference type="Gene3D" id="3.40.50.1240">
    <property type="entry name" value="Phosphoglycerate mutase-like"/>
    <property type="match status" value="1"/>
</dbReference>
<dbReference type="CDD" id="cd07067">
    <property type="entry name" value="HP_PGM_like"/>
    <property type="match status" value="1"/>
</dbReference>
<evidence type="ECO:0000313" key="4">
    <source>
        <dbReference type="Proteomes" id="UP000824031"/>
    </source>
</evidence>
<name>A0A9D2JEU7_9FIRM</name>
<dbReference type="SMART" id="SM00855">
    <property type="entry name" value="PGAM"/>
    <property type="match status" value="1"/>
</dbReference>
<reference evidence="3" key="1">
    <citation type="journal article" date="2021" name="PeerJ">
        <title>Extensive microbial diversity within the chicken gut microbiome revealed by metagenomics and culture.</title>
        <authorList>
            <person name="Gilroy R."/>
            <person name="Ravi A."/>
            <person name="Getino M."/>
            <person name="Pursley I."/>
            <person name="Horton D.L."/>
            <person name="Alikhan N.F."/>
            <person name="Baker D."/>
            <person name="Gharbi K."/>
            <person name="Hall N."/>
            <person name="Watson M."/>
            <person name="Adriaenssens E.M."/>
            <person name="Foster-Nyarko E."/>
            <person name="Jarju S."/>
            <person name="Secka A."/>
            <person name="Antonio M."/>
            <person name="Oren A."/>
            <person name="Chaudhuri R.R."/>
            <person name="La Ragione R."/>
            <person name="Hildebrand F."/>
            <person name="Pallen M.J."/>
        </authorList>
    </citation>
    <scope>NUCLEOTIDE SEQUENCE</scope>
    <source>
        <strain evidence="3">3436</strain>
    </source>
</reference>
<dbReference type="PIRSF" id="PIRSF000709">
    <property type="entry name" value="6PFK_2-Ptase"/>
    <property type="match status" value="1"/>
</dbReference>
<feature type="binding site" evidence="2">
    <location>
        <begin position="8"/>
        <end position="15"/>
    </location>
    <ligand>
        <name>substrate</name>
    </ligand>
</feature>
<proteinExistence type="predicted"/>
<dbReference type="SUPFAM" id="SSF53254">
    <property type="entry name" value="Phosphoglycerate mutase-like"/>
    <property type="match status" value="1"/>
</dbReference>
<sequence>MHTVYFTRHGQTVWNVENKICGVTDSPLTDLGRSQARALGRQLADDGHGITHILCSPLSRAHETAQIIAAETGLPLTVEPRLREQAFGKYEGTPRNGPAFTLAKLHFCDRFEGGESMLQLAARIYGLLDDLAAQDGTALLVAHNGIARVVQSYFHPMTNEEFALFGIGNCALMRYDFP</sequence>
<evidence type="ECO:0000256" key="1">
    <source>
        <dbReference type="PIRSR" id="PIRSR613078-1"/>
    </source>
</evidence>
<comment type="caution">
    <text evidence="3">The sequence shown here is derived from an EMBL/GenBank/DDBJ whole genome shotgun (WGS) entry which is preliminary data.</text>
</comment>
<dbReference type="AlphaFoldDB" id="A0A9D2JEU7"/>
<dbReference type="GO" id="GO:0016791">
    <property type="term" value="F:phosphatase activity"/>
    <property type="evidence" value="ECO:0007669"/>
    <property type="project" value="TreeGrafter"/>
</dbReference>
<dbReference type="InterPro" id="IPR050275">
    <property type="entry name" value="PGM_Phosphatase"/>
</dbReference>
<feature type="active site" description="Proton donor/acceptor" evidence="1">
    <location>
        <position position="84"/>
    </location>
</feature>
<dbReference type="InterPro" id="IPR029033">
    <property type="entry name" value="His_PPase_superfam"/>
</dbReference>